<protein>
    <recommendedName>
        <fullName evidence="5">Large ribosomal subunit protein uL30-like ferredoxin-like fold domain-containing protein</fullName>
    </recommendedName>
</protein>
<dbReference type="InterPro" id="IPR016082">
    <property type="entry name" value="Ribosomal_uL30_ferredoxin-like"/>
</dbReference>
<reference evidence="6 7" key="3">
    <citation type="journal article" date="2010" name="BMC Genomics">
        <title>Transcriptome sequencing and comparative analysis of cucumber flowers with different sex types.</title>
        <authorList>
            <person name="Guo S."/>
            <person name="Zheng Y."/>
            <person name="Joung J.G."/>
            <person name="Liu S."/>
            <person name="Zhang Z."/>
            <person name="Crasta O.R."/>
            <person name="Sobral B.W."/>
            <person name="Xu Y."/>
            <person name="Huang S."/>
            <person name="Fei Z."/>
        </authorList>
    </citation>
    <scope>NUCLEOTIDE SEQUENCE [LARGE SCALE GENOMIC DNA]</scope>
    <source>
        <strain evidence="7">cv. 9930</strain>
    </source>
</reference>
<dbReference type="SUPFAM" id="SSF55129">
    <property type="entry name" value="Ribosomal protein L30p/L7e"/>
    <property type="match status" value="1"/>
</dbReference>
<dbReference type="GO" id="GO:0000463">
    <property type="term" value="P:maturation of LSU-rRNA from tricistronic rRNA transcript (SSU-rRNA, 5.8S rRNA, LSU-rRNA)"/>
    <property type="evidence" value="ECO:0000318"/>
    <property type="project" value="GO_Central"/>
</dbReference>
<evidence type="ECO:0000256" key="2">
    <source>
        <dbReference type="ARBA" id="ARBA00022980"/>
    </source>
</evidence>
<dbReference type="Proteomes" id="UP000029981">
    <property type="component" value="Chromosome 3"/>
</dbReference>
<dbReference type="PANTHER" id="PTHR11524">
    <property type="entry name" value="60S RIBOSOMAL PROTEIN L7"/>
    <property type="match status" value="1"/>
</dbReference>
<dbReference type="InterPro" id="IPR035808">
    <property type="entry name" value="Ribosomal_uL30_euk_arc"/>
</dbReference>
<dbReference type="Pfam" id="PF00327">
    <property type="entry name" value="Ribosomal_L30"/>
    <property type="match status" value="1"/>
</dbReference>
<feature type="domain" description="Large ribosomal subunit protein uL30-like ferredoxin-like fold" evidence="5">
    <location>
        <begin position="149"/>
        <end position="199"/>
    </location>
</feature>
<gene>
    <name evidence="6" type="ORF">Csa_3G229370</name>
</gene>
<organism evidence="6 7">
    <name type="scientific">Cucumis sativus</name>
    <name type="common">Cucumber</name>
    <dbReference type="NCBI Taxonomy" id="3659"/>
    <lineage>
        <taxon>Eukaryota</taxon>
        <taxon>Viridiplantae</taxon>
        <taxon>Streptophyta</taxon>
        <taxon>Embryophyta</taxon>
        <taxon>Tracheophyta</taxon>
        <taxon>Spermatophyta</taxon>
        <taxon>Magnoliopsida</taxon>
        <taxon>eudicotyledons</taxon>
        <taxon>Gunneridae</taxon>
        <taxon>Pentapetalae</taxon>
        <taxon>rosids</taxon>
        <taxon>fabids</taxon>
        <taxon>Cucurbitales</taxon>
        <taxon>Cucurbitaceae</taxon>
        <taxon>Benincaseae</taxon>
        <taxon>Cucumis</taxon>
    </lineage>
</organism>
<keyword evidence="2" id="KW-0689">Ribosomal protein</keyword>
<feature type="compositionally biased region" description="Basic and acidic residues" evidence="4">
    <location>
        <begin position="254"/>
        <end position="266"/>
    </location>
</feature>
<dbReference type="InterPro" id="IPR036919">
    <property type="entry name" value="Ribo_uL30_ferredoxin-like_sf"/>
</dbReference>
<dbReference type="AlphaFoldDB" id="A0A0A0LC45"/>
<reference evidence="6 7" key="4">
    <citation type="journal article" date="2011" name="BMC Genomics">
        <title>RNA-Seq improves annotation of protein-coding genes in the cucumber genome.</title>
        <authorList>
            <person name="Li Z."/>
            <person name="Zhang Z."/>
            <person name="Yan P."/>
            <person name="Huang S."/>
            <person name="Fei Z."/>
            <person name="Lin K."/>
        </authorList>
    </citation>
    <scope>NUCLEOTIDE SEQUENCE [LARGE SCALE GENOMIC DNA]</scope>
    <source>
        <strain evidence="7">cv. 9930</strain>
    </source>
</reference>
<dbReference type="OMA" id="NEWEMEG"/>
<evidence type="ECO:0000256" key="3">
    <source>
        <dbReference type="ARBA" id="ARBA00023274"/>
    </source>
</evidence>
<dbReference type="Gramene" id="KGN57611">
    <property type="protein sequence ID" value="KGN57611"/>
    <property type="gene ID" value="Csa_3G229370"/>
</dbReference>
<accession>A0A0A0LC45</accession>
<dbReference type="GO" id="GO:0003723">
    <property type="term" value="F:RNA binding"/>
    <property type="evidence" value="ECO:0000318"/>
    <property type="project" value="GO_Central"/>
</dbReference>
<keyword evidence="7" id="KW-1185">Reference proteome</keyword>
<dbReference type="GO" id="GO:0022625">
    <property type="term" value="C:cytosolic large ribosomal subunit"/>
    <property type="evidence" value="ECO:0000318"/>
    <property type="project" value="GO_Central"/>
</dbReference>
<evidence type="ECO:0000313" key="7">
    <source>
        <dbReference type="Proteomes" id="UP000029981"/>
    </source>
</evidence>
<reference evidence="6 7" key="1">
    <citation type="journal article" date="2009" name="Nat. Genet.">
        <title>The genome of the cucumber, Cucumis sativus L.</title>
        <authorList>
            <person name="Huang S."/>
            <person name="Li R."/>
            <person name="Zhang Z."/>
            <person name="Li L."/>
            <person name="Gu X."/>
            <person name="Fan W."/>
            <person name="Lucas W.J."/>
            <person name="Wang X."/>
            <person name="Xie B."/>
            <person name="Ni P."/>
            <person name="Ren Y."/>
            <person name="Zhu H."/>
            <person name="Li J."/>
            <person name="Lin K."/>
            <person name="Jin W."/>
            <person name="Fei Z."/>
            <person name="Li G."/>
            <person name="Staub J."/>
            <person name="Kilian A."/>
            <person name="van der Vossen E.A."/>
            <person name="Wu Y."/>
            <person name="Guo J."/>
            <person name="He J."/>
            <person name="Jia Z."/>
            <person name="Ren Y."/>
            <person name="Tian G."/>
            <person name="Lu Y."/>
            <person name="Ruan J."/>
            <person name="Qian W."/>
            <person name="Wang M."/>
            <person name="Huang Q."/>
            <person name="Li B."/>
            <person name="Xuan Z."/>
            <person name="Cao J."/>
            <person name="Asan"/>
            <person name="Wu Z."/>
            <person name="Zhang J."/>
            <person name="Cai Q."/>
            <person name="Bai Y."/>
            <person name="Zhao B."/>
            <person name="Han Y."/>
            <person name="Li Y."/>
            <person name="Li X."/>
            <person name="Wang S."/>
            <person name="Shi Q."/>
            <person name="Liu S."/>
            <person name="Cho W.K."/>
            <person name="Kim J.Y."/>
            <person name="Xu Y."/>
            <person name="Heller-Uszynska K."/>
            <person name="Miao H."/>
            <person name="Cheng Z."/>
            <person name="Zhang S."/>
            <person name="Wu J."/>
            <person name="Yang Y."/>
            <person name="Kang H."/>
            <person name="Li M."/>
            <person name="Liang H."/>
            <person name="Ren X."/>
            <person name="Shi Z."/>
            <person name="Wen M."/>
            <person name="Jian M."/>
            <person name="Yang H."/>
            <person name="Zhang G."/>
            <person name="Yang Z."/>
            <person name="Chen R."/>
            <person name="Liu S."/>
            <person name="Li J."/>
            <person name="Ma L."/>
            <person name="Liu H."/>
            <person name="Zhou Y."/>
            <person name="Zhao J."/>
            <person name="Fang X."/>
            <person name="Li G."/>
            <person name="Fang L."/>
            <person name="Li Y."/>
            <person name="Liu D."/>
            <person name="Zheng H."/>
            <person name="Zhang Y."/>
            <person name="Qin N."/>
            <person name="Li Z."/>
            <person name="Yang G."/>
            <person name="Yang S."/>
            <person name="Bolund L."/>
            <person name="Kristiansen K."/>
            <person name="Zheng H."/>
            <person name="Li S."/>
            <person name="Zhang X."/>
            <person name="Yang H."/>
            <person name="Wang J."/>
            <person name="Sun R."/>
            <person name="Zhang B."/>
            <person name="Jiang S."/>
            <person name="Wang J."/>
            <person name="Du Y."/>
            <person name="Li S."/>
        </authorList>
    </citation>
    <scope>NUCLEOTIDE SEQUENCE [LARGE SCALE GENOMIC DNA]</scope>
    <source>
        <strain evidence="7">cv. 9930</strain>
    </source>
</reference>
<dbReference type="STRING" id="3659.A0A0A0LC45"/>
<keyword evidence="3" id="KW-0687">Ribonucleoprotein</keyword>
<dbReference type="EMBL" id="CM002924">
    <property type="protein sequence ID" value="KGN57611.1"/>
    <property type="molecule type" value="Genomic_DNA"/>
</dbReference>
<evidence type="ECO:0000313" key="6">
    <source>
        <dbReference type="EMBL" id="KGN57611.1"/>
    </source>
</evidence>
<feature type="region of interest" description="Disordered" evidence="4">
    <location>
        <begin position="250"/>
        <end position="269"/>
    </location>
</feature>
<name>A0A0A0LC45_CUCSA</name>
<dbReference type="FunFam" id="3.30.1390.20:FF:000004">
    <property type="entry name" value="60S ribosomal protein L7"/>
    <property type="match status" value="1"/>
</dbReference>
<dbReference type="Gene3D" id="3.30.1390.20">
    <property type="entry name" value="Ribosomal protein L30, ferredoxin-like fold domain"/>
    <property type="match status" value="1"/>
</dbReference>
<proteinExistence type="inferred from homology"/>
<comment type="similarity">
    <text evidence="1">Belongs to the universal ribosomal protein uL30 family.</text>
</comment>
<reference evidence="6 7" key="2">
    <citation type="journal article" date="2009" name="PLoS ONE">
        <title>An integrated genetic and cytogenetic map of the cucumber genome.</title>
        <authorList>
            <person name="Ren Y."/>
            <person name="Zhang Z."/>
            <person name="Liu J."/>
            <person name="Staub J.E."/>
            <person name="Han Y."/>
            <person name="Cheng Z."/>
            <person name="Li X."/>
            <person name="Lu J."/>
            <person name="Miao H."/>
            <person name="Kang H."/>
            <person name="Xie B."/>
            <person name="Gu X."/>
            <person name="Wang X."/>
            <person name="Du Y."/>
            <person name="Jin W."/>
            <person name="Huang S."/>
        </authorList>
    </citation>
    <scope>NUCLEOTIDE SEQUENCE [LARGE SCALE GENOMIC DNA]</scope>
    <source>
        <strain evidence="7">cv. 9930</strain>
    </source>
</reference>
<dbReference type="InterPro" id="IPR039699">
    <property type="entry name" value="Ribosomal_uL30"/>
</dbReference>
<dbReference type="PANTHER" id="PTHR11524:SF36">
    <property type="entry name" value="LARGE RIBOSOMAL SUBUNIT PROTEIN UL30Z"/>
    <property type="match status" value="1"/>
</dbReference>
<dbReference type="GO" id="GO:0003735">
    <property type="term" value="F:structural constituent of ribosome"/>
    <property type="evidence" value="ECO:0000318"/>
    <property type="project" value="GO_Central"/>
</dbReference>
<dbReference type="eggNOG" id="KOG3184">
    <property type="taxonomic scope" value="Eukaryota"/>
</dbReference>
<evidence type="ECO:0000259" key="5">
    <source>
        <dbReference type="Pfam" id="PF00327"/>
    </source>
</evidence>
<sequence>MHASKSFVFVVRQFFIRLPPTRVHVGSFTWVPSPFSILRSPFVAIRHSPFSVGSFAAKFSSQVISILIVDLLFLFLDRNSGKVNEAATLRRKEQLELRKLSWKKNKDGFIKLPEEFVREYRARELDLVNMKHRTKRKRFVIVPSKSKLIFIIQIQGKNDMHPKTRKILYSLGLSRIFSAVFAKANESILGKLQRVGPYVTYGYPNLKNVRELVYKKGFAKIDKQRVPLTDNNIIEQALASMPGGGGCLQGKKSSYKEGGDAGNREDDINDLINEIN</sequence>
<evidence type="ECO:0000256" key="4">
    <source>
        <dbReference type="SAM" id="MobiDB-lite"/>
    </source>
</evidence>
<evidence type="ECO:0000256" key="1">
    <source>
        <dbReference type="ARBA" id="ARBA00007594"/>
    </source>
</evidence>
<dbReference type="CDD" id="cd01657">
    <property type="entry name" value="Ribosomal_L7_archeal_euk"/>
    <property type="match status" value="1"/>
</dbReference>